<dbReference type="SMART" id="SM00760">
    <property type="entry name" value="Bac_DnaA_C"/>
    <property type="match status" value="1"/>
</dbReference>
<keyword evidence="6 7" id="KW-0238">DNA-binding</keyword>
<gene>
    <name evidence="7" type="primary">dnaA</name>
    <name evidence="12" type="ORF">SAMN02745216_00205</name>
</gene>
<organism evidence="12 13">
    <name type="scientific">Desulfatibacillum alkenivorans DSM 16219</name>
    <dbReference type="NCBI Taxonomy" id="1121393"/>
    <lineage>
        <taxon>Bacteria</taxon>
        <taxon>Pseudomonadati</taxon>
        <taxon>Thermodesulfobacteriota</taxon>
        <taxon>Desulfobacteria</taxon>
        <taxon>Desulfobacterales</taxon>
        <taxon>Desulfatibacillaceae</taxon>
        <taxon>Desulfatibacillum</taxon>
    </lineage>
</organism>
<dbReference type="HAMAP" id="MF_00377">
    <property type="entry name" value="DnaA_bact"/>
    <property type="match status" value="1"/>
</dbReference>
<keyword evidence="5 7" id="KW-0446">Lipid-binding</keyword>
<dbReference type="NCBIfam" id="TIGR00362">
    <property type="entry name" value="DnaA"/>
    <property type="match status" value="1"/>
</dbReference>
<dbReference type="Gene3D" id="3.30.300.180">
    <property type="match status" value="1"/>
</dbReference>
<comment type="similarity">
    <text evidence="7 10">Belongs to the DnaA family.</text>
</comment>
<dbReference type="OrthoDB" id="9807019at2"/>
<keyword evidence="4 7" id="KW-0067">ATP-binding</keyword>
<protein>
    <recommendedName>
        <fullName evidence="7 8">Chromosomal replication initiator protein DnaA</fullName>
    </recommendedName>
</protein>
<dbReference type="SUPFAM" id="SSF52540">
    <property type="entry name" value="P-loop containing nucleoside triphosphate hydrolases"/>
    <property type="match status" value="1"/>
</dbReference>
<evidence type="ECO:0000256" key="10">
    <source>
        <dbReference type="RuleBase" id="RU004227"/>
    </source>
</evidence>
<evidence type="ECO:0000256" key="6">
    <source>
        <dbReference type="ARBA" id="ARBA00023125"/>
    </source>
</evidence>
<dbReference type="GO" id="GO:0006275">
    <property type="term" value="P:regulation of DNA replication"/>
    <property type="evidence" value="ECO:0007669"/>
    <property type="project" value="UniProtKB-UniRule"/>
</dbReference>
<dbReference type="PRINTS" id="PR00051">
    <property type="entry name" value="DNAA"/>
</dbReference>
<dbReference type="InterPro" id="IPR027417">
    <property type="entry name" value="P-loop_NTPase"/>
</dbReference>
<dbReference type="InterPro" id="IPR013159">
    <property type="entry name" value="DnaA_C"/>
</dbReference>
<dbReference type="EMBL" id="FQZU01000001">
    <property type="protein sequence ID" value="SHI58577.1"/>
    <property type="molecule type" value="Genomic_DNA"/>
</dbReference>
<dbReference type="Gene3D" id="3.40.50.300">
    <property type="entry name" value="P-loop containing nucleotide triphosphate hydrolases"/>
    <property type="match status" value="1"/>
</dbReference>
<dbReference type="GO" id="GO:0005737">
    <property type="term" value="C:cytoplasm"/>
    <property type="evidence" value="ECO:0007669"/>
    <property type="project" value="UniProtKB-SubCell"/>
</dbReference>
<comment type="function">
    <text evidence="7 9">Plays an essential role in the initiation and regulation of chromosomal replication. ATP-DnaA binds to the origin of replication (oriC) to initiate formation of the DNA replication initiation complex once per cell cycle. Binds the DnaA box (a 9 base pair repeat at the origin) and separates the double-stranded (ds)DNA. Forms a right-handed helical filament on oriC DNA; dsDNA binds to the exterior of the filament while single-stranded (ss)DNA is stabiized in the filament's interior. The ATP-DnaA-oriC complex binds and stabilizes one strand of the AT-rich DNA unwinding element (DUE), permitting loading of DNA polymerase. After initiation quickly degrades to an ADP-DnaA complex that is not apt for DNA replication. Binds acidic phospholipids.</text>
</comment>
<keyword evidence="13" id="KW-1185">Reference proteome</keyword>
<name>A0A1M6CC55_9BACT</name>
<evidence type="ECO:0000256" key="5">
    <source>
        <dbReference type="ARBA" id="ARBA00023121"/>
    </source>
</evidence>
<feature type="domain" description="Chromosomal replication initiator DnaA C-terminal" evidence="11">
    <location>
        <begin position="360"/>
        <end position="428"/>
    </location>
</feature>
<evidence type="ECO:0000256" key="7">
    <source>
        <dbReference type="HAMAP-Rule" id="MF_00377"/>
    </source>
</evidence>
<feature type="binding site" evidence="7">
    <location>
        <position position="162"/>
    </location>
    <ligand>
        <name>ATP</name>
        <dbReference type="ChEBI" id="CHEBI:30616"/>
    </ligand>
</feature>
<dbReference type="Gene3D" id="1.10.1750.10">
    <property type="match status" value="1"/>
</dbReference>
<dbReference type="CDD" id="cd00009">
    <property type="entry name" value="AAA"/>
    <property type="match status" value="1"/>
</dbReference>
<evidence type="ECO:0000313" key="13">
    <source>
        <dbReference type="Proteomes" id="UP000183994"/>
    </source>
</evidence>
<comment type="caution">
    <text evidence="7">Lacks conserved residue(s) required for the propagation of feature annotation.</text>
</comment>
<dbReference type="RefSeq" id="WP_083610684.1">
    <property type="nucleotide sequence ID" value="NZ_FQZU01000001.1"/>
</dbReference>
<keyword evidence="3 7" id="KW-0547">Nucleotide-binding</keyword>
<dbReference type="GO" id="GO:0003688">
    <property type="term" value="F:DNA replication origin binding"/>
    <property type="evidence" value="ECO:0007669"/>
    <property type="project" value="UniProtKB-UniRule"/>
</dbReference>
<reference evidence="13" key="1">
    <citation type="submission" date="2016-11" db="EMBL/GenBank/DDBJ databases">
        <authorList>
            <person name="Varghese N."/>
            <person name="Submissions S."/>
        </authorList>
    </citation>
    <scope>NUCLEOTIDE SEQUENCE [LARGE SCALE GENOMIC DNA]</scope>
    <source>
        <strain evidence="13">DSM 16219</strain>
    </source>
</reference>
<accession>A0A1M6CC55</accession>
<evidence type="ECO:0000313" key="12">
    <source>
        <dbReference type="EMBL" id="SHI58577.1"/>
    </source>
</evidence>
<dbReference type="Proteomes" id="UP000183994">
    <property type="component" value="Unassembled WGS sequence"/>
</dbReference>
<evidence type="ECO:0000256" key="8">
    <source>
        <dbReference type="NCBIfam" id="TIGR00362"/>
    </source>
</evidence>
<dbReference type="GO" id="GO:0005886">
    <property type="term" value="C:plasma membrane"/>
    <property type="evidence" value="ECO:0007669"/>
    <property type="project" value="TreeGrafter"/>
</dbReference>
<dbReference type="Pfam" id="PF08299">
    <property type="entry name" value="Bac_DnaA_C"/>
    <property type="match status" value="1"/>
</dbReference>
<proteinExistence type="inferred from homology"/>
<evidence type="ECO:0000256" key="9">
    <source>
        <dbReference type="RuleBase" id="RU000577"/>
    </source>
</evidence>
<feature type="region of interest" description="Domain IV, binds dsDNA" evidence="7">
    <location>
        <begin position="334"/>
        <end position="454"/>
    </location>
</feature>
<evidence type="ECO:0000259" key="11">
    <source>
        <dbReference type="SMART" id="SM00760"/>
    </source>
</evidence>
<comment type="subunit">
    <text evidence="7">Oligomerizes as a right-handed, spiral filament on DNA at oriC.</text>
</comment>
<dbReference type="GO" id="GO:0008289">
    <property type="term" value="F:lipid binding"/>
    <property type="evidence" value="ECO:0007669"/>
    <property type="project" value="UniProtKB-KW"/>
</dbReference>
<dbReference type="Gene3D" id="1.10.8.60">
    <property type="match status" value="1"/>
</dbReference>
<feature type="region of interest" description="Domain I, interacts with DnaA modulators" evidence="7">
    <location>
        <begin position="1"/>
        <end position="90"/>
    </location>
</feature>
<dbReference type="Pfam" id="PF00308">
    <property type="entry name" value="Bac_DnaA"/>
    <property type="match status" value="1"/>
</dbReference>
<dbReference type="InterPro" id="IPR024633">
    <property type="entry name" value="DnaA_N_dom"/>
</dbReference>
<dbReference type="GO" id="GO:0006270">
    <property type="term" value="P:DNA replication initiation"/>
    <property type="evidence" value="ECO:0007669"/>
    <property type="project" value="UniProtKB-UniRule"/>
</dbReference>
<feature type="binding site" evidence="7">
    <location>
        <position position="163"/>
    </location>
    <ligand>
        <name>ATP</name>
        <dbReference type="ChEBI" id="CHEBI:30616"/>
    </ligand>
</feature>
<comment type="subcellular location">
    <subcellularLocation>
        <location evidence="7">Cytoplasm</location>
    </subcellularLocation>
</comment>
<dbReference type="PANTHER" id="PTHR30050:SF2">
    <property type="entry name" value="CHROMOSOMAL REPLICATION INITIATOR PROTEIN DNAA"/>
    <property type="match status" value="1"/>
</dbReference>
<dbReference type="AlphaFoldDB" id="A0A1M6CC55"/>
<dbReference type="CDD" id="cd06571">
    <property type="entry name" value="Bac_DnaA_C"/>
    <property type="match status" value="1"/>
</dbReference>
<dbReference type="GO" id="GO:0005524">
    <property type="term" value="F:ATP binding"/>
    <property type="evidence" value="ECO:0007669"/>
    <property type="project" value="UniProtKB-UniRule"/>
</dbReference>
<dbReference type="InterPro" id="IPR013317">
    <property type="entry name" value="DnaA_dom"/>
</dbReference>
<evidence type="ECO:0000256" key="1">
    <source>
        <dbReference type="ARBA" id="ARBA00022490"/>
    </source>
</evidence>
<dbReference type="SUPFAM" id="SSF48295">
    <property type="entry name" value="TrpR-like"/>
    <property type="match status" value="1"/>
</dbReference>
<keyword evidence="1 7" id="KW-0963">Cytoplasm</keyword>
<dbReference type="Pfam" id="PF11638">
    <property type="entry name" value="DnaA_N"/>
    <property type="match status" value="1"/>
</dbReference>
<sequence length="454" mass="51105">MMTDSMRLVWEKAKEAIRSQVPDQGYLMWIDPLKVLKAAEDSVVLGCPNPLAKKWLMDHYRGLLESAMREAAQRPLKVLLEVAECAAEAPEAPEEAPQQLCLPAFADIPRPSSGRLLNRDFTFDSFVVGDCNDFAYSAALSVASKRSKLHAPLYLLAQTGLGKSHLSQAVGRQVMQESPEERVFYITAEDFTNEMIGALNTGTISSFKEKYRRNCDTLILEDVHFLSGKNRTQDELAFTLDSLMETNKRLVFTSAYLPSEIPKMHDSMRSRLNAGVISSLEAPDFRMRMRILQRKANSAKIALPMDVAEFMASELTGDIRHLESGIKGLAARNSIMGRGIDLKMAREVVGNIVRNRKALTLGVITKMVCKYYRVTEEDLRSRSRKQAIARPRQVAMYLGRRYTDQSLQAIGRSFNRYHATALHAVGVVERHIREHGDMREPVLFLCGKIESGEF</sequence>
<comment type="domain">
    <text evidence="7">Domain I is involved in oligomerization and binding regulators, domain II is flexibile and of varying length in different bacteria, domain III forms the AAA+ region, while domain IV binds dsDNA.</text>
</comment>
<keyword evidence="2 7" id="KW-0235">DNA replication</keyword>
<dbReference type="InterPro" id="IPR010921">
    <property type="entry name" value="Trp_repressor/repl_initiator"/>
</dbReference>
<dbReference type="PANTHER" id="PTHR30050">
    <property type="entry name" value="CHROMOSOMAL REPLICATION INITIATOR PROTEIN DNAA"/>
    <property type="match status" value="1"/>
</dbReference>
<feature type="binding site" evidence="7">
    <location>
        <position position="160"/>
    </location>
    <ligand>
        <name>ATP</name>
        <dbReference type="ChEBI" id="CHEBI:30616"/>
    </ligand>
</feature>
<evidence type="ECO:0000256" key="2">
    <source>
        <dbReference type="ARBA" id="ARBA00022705"/>
    </source>
</evidence>
<evidence type="ECO:0000256" key="4">
    <source>
        <dbReference type="ARBA" id="ARBA00022840"/>
    </source>
</evidence>
<dbReference type="InterPro" id="IPR001957">
    <property type="entry name" value="Chromosome_initiator_DnaA"/>
</dbReference>
<dbReference type="STRING" id="1121393.SAMN02745216_00205"/>
<dbReference type="InterPro" id="IPR038454">
    <property type="entry name" value="DnaA_N_sf"/>
</dbReference>
<feature type="binding site" evidence="7">
    <location>
        <position position="164"/>
    </location>
    <ligand>
        <name>ATP</name>
        <dbReference type="ChEBI" id="CHEBI:30616"/>
    </ligand>
</feature>
<evidence type="ECO:0000256" key="3">
    <source>
        <dbReference type="ARBA" id="ARBA00022741"/>
    </source>
</evidence>
<dbReference type="InterPro" id="IPR020591">
    <property type="entry name" value="Chromosome_initiator_DnaA-like"/>
</dbReference>